<comment type="caution">
    <text evidence="14">The sequence shown here is derived from an EMBL/GenBank/DDBJ whole genome shotgun (WGS) entry which is preliminary data.</text>
</comment>
<evidence type="ECO:0000256" key="1">
    <source>
        <dbReference type="ARBA" id="ARBA00002919"/>
    </source>
</evidence>
<dbReference type="UniPathway" id="UPA00028">
    <property type="reaction ID" value="UER00004"/>
</dbReference>
<dbReference type="Proteomes" id="UP000323274">
    <property type="component" value="Unassembled WGS sequence"/>
</dbReference>
<feature type="domain" description="Ketopantoate reductase C-terminal" evidence="13">
    <location>
        <begin position="184"/>
        <end position="311"/>
    </location>
</feature>
<organism evidence="14 15">
    <name type="scientific">Leuconostoc citreum</name>
    <dbReference type="NCBI Taxonomy" id="33964"/>
    <lineage>
        <taxon>Bacteria</taxon>
        <taxon>Bacillati</taxon>
        <taxon>Bacillota</taxon>
        <taxon>Bacilli</taxon>
        <taxon>Lactobacillales</taxon>
        <taxon>Lactobacillaceae</taxon>
        <taxon>Leuconostoc</taxon>
    </lineage>
</organism>
<evidence type="ECO:0000313" key="15">
    <source>
        <dbReference type="Proteomes" id="UP000323274"/>
    </source>
</evidence>
<evidence type="ECO:0000256" key="5">
    <source>
        <dbReference type="ARBA" id="ARBA00019465"/>
    </source>
</evidence>
<dbReference type="InterPro" id="IPR008927">
    <property type="entry name" value="6-PGluconate_DH-like_C_sf"/>
</dbReference>
<dbReference type="InterPro" id="IPR013332">
    <property type="entry name" value="KPR_N"/>
</dbReference>
<dbReference type="PANTHER" id="PTHR43765:SF2">
    <property type="entry name" value="2-DEHYDROPANTOATE 2-REDUCTASE"/>
    <property type="match status" value="1"/>
</dbReference>
<name>A0A5A5U1V8_LEUCI</name>
<proteinExistence type="inferred from homology"/>
<keyword evidence="6 11" id="KW-0566">Pantothenate biosynthesis</keyword>
<evidence type="ECO:0000256" key="4">
    <source>
        <dbReference type="ARBA" id="ARBA00013014"/>
    </source>
</evidence>
<dbReference type="Gene3D" id="1.10.1040.10">
    <property type="entry name" value="N-(1-d-carboxylethyl)-l-norvaline Dehydrogenase, domain 2"/>
    <property type="match status" value="1"/>
</dbReference>
<keyword evidence="7 11" id="KW-0521">NADP</keyword>
<sequence>MKYAVVGAGAMGLRYGILLQENAGVAVDFIEPTQASLDKIRAQDNQVWKSRDHQERHQIKINIFSPEDYTGEPDVWIFFMKQMQLQETLERLSPKFKAGQTALGAMNGMGHIEKLQKYFDDEHIIGGTAMIATVLNDFGDVDFMGAESAGSSVYANLTEQPSQVMDNLLVDFQAAHLNPSYTENFMGTLLTKVFFNAVENSIATMFQSRMGQLMAYDGFLEGIARPLINEAYDAAEAAGIKLIETRDEMVAQVDYVSNVANPLHFPSMYQDFVKGRPTEVDYINGWIADLAEKHGTKAPNHRLVTNFVHLAEAMREFTPPVNKLAPDYTGA</sequence>
<dbReference type="SUPFAM" id="SSF48179">
    <property type="entry name" value="6-phosphogluconate dehydrogenase C-terminal domain-like"/>
    <property type="match status" value="1"/>
</dbReference>
<evidence type="ECO:0000256" key="6">
    <source>
        <dbReference type="ARBA" id="ARBA00022655"/>
    </source>
</evidence>
<dbReference type="InterPro" id="IPR050838">
    <property type="entry name" value="Ketopantoate_reductase"/>
</dbReference>
<dbReference type="EMBL" id="BJJW01000010">
    <property type="protein sequence ID" value="GDZ84438.1"/>
    <property type="molecule type" value="Genomic_DNA"/>
</dbReference>
<dbReference type="InterPro" id="IPR036291">
    <property type="entry name" value="NAD(P)-bd_dom_sf"/>
</dbReference>
<feature type="domain" description="Ketopantoate reductase N-terminal" evidence="12">
    <location>
        <begin position="3"/>
        <end position="146"/>
    </location>
</feature>
<comment type="pathway">
    <text evidence="2 11">Cofactor biosynthesis; (R)-pantothenate biosynthesis; (R)-pantoate from 3-methyl-2-oxobutanoate: step 2/2.</text>
</comment>
<dbReference type="RefSeq" id="WP_040176544.1">
    <property type="nucleotide sequence ID" value="NZ_BJJW01000010.1"/>
</dbReference>
<dbReference type="Pfam" id="PF02558">
    <property type="entry name" value="ApbA"/>
    <property type="match status" value="1"/>
</dbReference>
<dbReference type="GO" id="GO:0008677">
    <property type="term" value="F:2-dehydropantoate 2-reductase activity"/>
    <property type="evidence" value="ECO:0007669"/>
    <property type="project" value="UniProtKB-EC"/>
</dbReference>
<evidence type="ECO:0000256" key="9">
    <source>
        <dbReference type="ARBA" id="ARBA00032024"/>
    </source>
</evidence>
<evidence type="ECO:0000256" key="2">
    <source>
        <dbReference type="ARBA" id="ARBA00004994"/>
    </source>
</evidence>
<evidence type="ECO:0000256" key="7">
    <source>
        <dbReference type="ARBA" id="ARBA00022857"/>
    </source>
</evidence>
<dbReference type="Gene3D" id="3.40.50.720">
    <property type="entry name" value="NAD(P)-binding Rossmann-like Domain"/>
    <property type="match status" value="1"/>
</dbReference>
<protein>
    <recommendedName>
        <fullName evidence="5 11">2-dehydropantoate 2-reductase</fullName>
        <ecNumber evidence="4 11">1.1.1.169</ecNumber>
    </recommendedName>
    <alternativeName>
        <fullName evidence="9 11">Ketopantoate reductase</fullName>
    </alternativeName>
</protein>
<evidence type="ECO:0000256" key="3">
    <source>
        <dbReference type="ARBA" id="ARBA00007870"/>
    </source>
</evidence>
<dbReference type="GO" id="GO:0005737">
    <property type="term" value="C:cytoplasm"/>
    <property type="evidence" value="ECO:0007669"/>
    <property type="project" value="TreeGrafter"/>
</dbReference>
<evidence type="ECO:0000256" key="10">
    <source>
        <dbReference type="ARBA" id="ARBA00048793"/>
    </source>
</evidence>
<dbReference type="InterPro" id="IPR013752">
    <property type="entry name" value="KPA_reductase"/>
</dbReference>
<dbReference type="EC" id="1.1.1.169" evidence="4 11"/>
<reference evidence="14 15" key="1">
    <citation type="submission" date="2019-04" db="EMBL/GenBank/DDBJ databases">
        <title>A pseudo-fructophilic Leuconostoc citreum strain F192-5 isolated from peel of satsuma mandarin: the first report for isolation and characterization of strain-dependent fructophilic-like characteristics.</title>
        <authorList>
            <person name="Maeno S."/>
            <person name="Tanizawa Y."/>
            <person name="Kajikawa A."/>
            <person name="Kanesaki Y."/>
            <person name="Kubota E."/>
            <person name="Arita M."/>
            <person name="Leon D."/>
            <person name="Endo A."/>
        </authorList>
    </citation>
    <scope>NUCLEOTIDE SEQUENCE [LARGE SCALE GENOMIC DNA]</scope>
    <source>
        <strain evidence="14 15">F192-5</strain>
    </source>
</reference>
<evidence type="ECO:0000256" key="11">
    <source>
        <dbReference type="RuleBase" id="RU362068"/>
    </source>
</evidence>
<evidence type="ECO:0000313" key="14">
    <source>
        <dbReference type="EMBL" id="GDZ84438.1"/>
    </source>
</evidence>
<accession>A0A5A5U1V8</accession>
<evidence type="ECO:0000259" key="13">
    <source>
        <dbReference type="Pfam" id="PF08546"/>
    </source>
</evidence>
<evidence type="ECO:0000256" key="8">
    <source>
        <dbReference type="ARBA" id="ARBA00023002"/>
    </source>
</evidence>
<dbReference type="InterPro" id="IPR013328">
    <property type="entry name" value="6PGD_dom2"/>
</dbReference>
<dbReference type="PANTHER" id="PTHR43765">
    <property type="entry name" value="2-DEHYDROPANTOATE 2-REDUCTASE-RELATED"/>
    <property type="match status" value="1"/>
</dbReference>
<dbReference type="AlphaFoldDB" id="A0A5A5U1V8"/>
<dbReference type="InterPro" id="IPR003710">
    <property type="entry name" value="ApbA"/>
</dbReference>
<dbReference type="Pfam" id="PF08546">
    <property type="entry name" value="ApbA_C"/>
    <property type="match status" value="1"/>
</dbReference>
<dbReference type="NCBIfam" id="TIGR00745">
    <property type="entry name" value="apbA_panE"/>
    <property type="match status" value="1"/>
</dbReference>
<dbReference type="GO" id="GO:0050661">
    <property type="term" value="F:NADP binding"/>
    <property type="evidence" value="ECO:0007669"/>
    <property type="project" value="TreeGrafter"/>
</dbReference>
<comment type="function">
    <text evidence="1 11">Catalyzes the NADPH-dependent reduction of ketopantoate into pantoic acid.</text>
</comment>
<keyword evidence="8 11" id="KW-0560">Oxidoreductase</keyword>
<comment type="catalytic activity">
    <reaction evidence="10 11">
        <text>(R)-pantoate + NADP(+) = 2-dehydropantoate + NADPH + H(+)</text>
        <dbReference type="Rhea" id="RHEA:16233"/>
        <dbReference type="ChEBI" id="CHEBI:11561"/>
        <dbReference type="ChEBI" id="CHEBI:15378"/>
        <dbReference type="ChEBI" id="CHEBI:15980"/>
        <dbReference type="ChEBI" id="CHEBI:57783"/>
        <dbReference type="ChEBI" id="CHEBI:58349"/>
        <dbReference type="EC" id="1.1.1.169"/>
    </reaction>
</comment>
<evidence type="ECO:0000259" key="12">
    <source>
        <dbReference type="Pfam" id="PF02558"/>
    </source>
</evidence>
<comment type="similarity">
    <text evidence="3 11">Belongs to the ketopantoate reductase family.</text>
</comment>
<dbReference type="GO" id="GO:0015940">
    <property type="term" value="P:pantothenate biosynthetic process"/>
    <property type="evidence" value="ECO:0007669"/>
    <property type="project" value="UniProtKB-UniPathway"/>
</dbReference>
<dbReference type="SUPFAM" id="SSF51735">
    <property type="entry name" value="NAD(P)-binding Rossmann-fold domains"/>
    <property type="match status" value="1"/>
</dbReference>
<gene>
    <name evidence="14" type="ORF">LCIT_16800</name>
</gene>